<dbReference type="InterPro" id="IPR012340">
    <property type="entry name" value="NA-bd_OB-fold"/>
</dbReference>
<dbReference type="Gene3D" id="2.40.50.140">
    <property type="entry name" value="Nucleic acid-binding proteins"/>
    <property type="match status" value="1"/>
</dbReference>
<dbReference type="PANTHER" id="PTHR17901:SF14">
    <property type="entry name" value="MAGNESIUM-DEPENDENT PHOSPHATASE 1"/>
    <property type="match status" value="1"/>
</dbReference>
<dbReference type="Gene3D" id="1.10.238.10">
    <property type="entry name" value="EF-hand"/>
    <property type="match status" value="1"/>
</dbReference>
<dbReference type="NCBIfam" id="TIGR01681">
    <property type="entry name" value="HAD-SF-IIIC"/>
    <property type="match status" value="1"/>
</dbReference>
<dbReference type="InterPro" id="IPR010033">
    <property type="entry name" value="HAD_SF_ppase_IIIC"/>
</dbReference>
<dbReference type="Gene3D" id="3.40.50.1000">
    <property type="entry name" value="HAD superfamily/HAD-like"/>
    <property type="match status" value="1"/>
</dbReference>
<dbReference type="PROSITE" id="PS00018">
    <property type="entry name" value="EF_HAND_1"/>
    <property type="match status" value="1"/>
</dbReference>
<dbReference type="InterPro" id="IPR023214">
    <property type="entry name" value="HAD_sf"/>
</dbReference>
<dbReference type="InterPro" id="IPR002048">
    <property type="entry name" value="EF_hand_dom"/>
</dbReference>
<dbReference type="GO" id="GO:0003993">
    <property type="term" value="F:acid phosphatase activity"/>
    <property type="evidence" value="ECO:0007669"/>
    <property type="project" value="TreeGrafter"/>
</dbReference>
<dbReference type="Proteomes" id="UP001165160">
    <property type="component" value="Unassembled WGS sequence"/>
</dbReference>
<evidence type="ECO:0000256" key="2">
    <source>
        <dbReference type="SAM" id="SignalP"/>
    </source>
</evidence>
<dbReference type="InterPro" id="IPR036412">
    <property type="entry name" value="HAD-like_sf"/>
</dbReference>
<dbReference type="SUPFAM" id="SSF50249">
    <property type="entry name" value="Nucleic acid-binding proteins"/>
    <property type="match status" value="1"/>
</dbReference>
<protein>
    <recommendedName>
        <fullName evidence="3">EF-hand domain-containing protein</fullName>
    </recommendedName>
</protein>
<dbReference type="AlphaFoldDB" id="A0A9W6ZC86"/>
<dbReference type="Pfam" id="PF00036">
    <property type="entry name" value="EF-hand_1"/>
    <property type="match status" value="1"/>
</dbReference>
<evidence type="ECO:0000313" key="5">
    <source>
        <dbReference type="Proteomes" id="UP001165160"/>
    </source>
</evidence>
<keyword evidence="5" id="KW-1185">Reference proteome</keyword>
<sequence>MKPCRCRTFITLLLLATNLPSVLPLALPATPHSTQPPKLFVFDLDNTLWTPELYQLPPDPPPNAVKLFDDVSDILTAIMDRFPESKIAIASRTKSGDLARQLLPTFVPLKGNKVEKTIFDFVEIRTGDKTVHFKNLANQSAIDLSEMVFFDDALSGRYGNCVPVSKMGVTVGYCPKGMNMDIFENLMTRWFMGERGCVIHPPHEEGILRGSMLRYFKDKNYGFVDIPKVGEIFFHSSVFIGLDRSFRAGAAVDVEIGKDSKSGKPCCTSVKLADEQPPTPEVKIKMPCFSMNMPFAALVANGVKIVESRNNTMFEKYEGKNVLLHVGKRTYPDGGEHVWILKERLLDVENARSLKVGRKGHVVAICEIGKTVLVEDEKQRCTEGMERAVVARGKVMGKYLTQIKRVEYLNKPQWAAGRYGVYEQEINLDSIPVGWDIVQELFASYDTDGNGTIDLDEFKSMAAKLNIAPQKKNPDVEKGKESNNINIEGF</sequence>
<feature type="signal peptide" evidence="2">
    <location>
        <begin position="1"/>
        <end position="24"/>
    </location>
</feature>
<evidence type="ECO:0000259" key="3">
    <source>
        <dbReference type="PROSITE" id="PS50222"/>
    </source>
</evidence>
<dbReference type="SUPFAM" id="SSF47473">
    <property type="entry name" value="EF-hand"/>
    <property type="match status" value="1"/>
</dbReference>
<dbReference type="GO" id="GO:0005509">
    <property type="term" value="F:calcium ion binding"/>
    <property type="evidence" value="ECO:0007669"/>
    <property type="project" value="InterPro"/>
</dbReference>
<dbReference type="SMART" id="SM00054">
    <property type="entry name" value="EFh"/>
    <property type="match status" value="1"/>
</dbReference>
<dbReference type="PROSITE" id="PS50222">
    <property type="entry name" value="EF_HAND_2"/>
    <property type="match status" value="1"/>
</dbReference>
<evidence type="ECO:0000313" key="4">
    <source>
        <dbReference type="EMBL" id="GMH47485.1"/>
    </source>
</evidence>
<keyword evidence="1" id="KW-0106">Calcium</keyword>
<feature type="domain" description="EF-hand" evidence="3">
    <location>
        <begin position="433"/>
        <end position="468"/>
    </location>
</feature>
<dbReference type="CDD" id="cd00051">
    <property type="entry name" value="EFh"/>
    <property type="match status" value="1"/>
</dbReference>
<dbReference type="Pfam" id="PF12689">
    <property type="entry name" value="Acid_PPase"/>
    <property type="match status" value="1"/>
</dbReference>
<keyword evidence="2" id="KW-0732">Signal</keyword>
<dbReference type="InterPro" id="IPR010036">
    <property type="entry name" value="MDP_1_eu_arc"/>
</dbReference>
<evidence type="ECO:0000256" key="1">
    <source>
        <dbReference type="ARBA" id="ARBA00022837"/>
    </source>
</evidence>
<dbReference type="EMBL" id="BRXX01000576">
    <property type="protein sequence ID" value="GMH47485.1"/>
    <property type="molecule type" value="Genomic_DNA"/>
</dbReference>
<reference evidence="5" key="1">
    <citation type="journal article" date="2023" name="Commun. Biol.">
        <title>Genome analysis of Parmales, the sister group of diatoms, reveals the evolutionary specialization of diatoms from phago-mixotrophs to photoautotrophs.</title>
        <authorList>
            <person name="Ban H."/>
            <person name="Sato S."/>
            <person name="Yoshikawa S."/>
            <person name="Yamada K."/>
            <person name="Nakamura Y."/>
            <person name="Ichinomiya M."/>
            <person name="Sato N."/>
            <person name="Blanc-Mathieu R."/>
            <person name="Endo H."/>
            <person name="Kuwata A."/>
            <person name="Ogata H."/>
        </authorList>
    </citation>
    <scope>NUCLEOTIDE SEQUENCE [LARGE SCALE GENOMIC DNA]</scope>
    <source>
        <strain evidence="5">NIES 3699</strain>
    </source>
</reference>
<proteinExistence type="predicted"/>
<name>A0A9W6ZC86_9STRA</name>
<dbReference type="SUPFAM" id="SSF56784">
    <property type="entry name" value="HAD-like"/>
    <property type="match status" value="1"/>
</dbReference>
<comment type="caution">
    <text evidence="4">The sequence shown here is derived from an EMBL/GenBank/DDBJ whole genome shotgun (WGS) entry which is preliminary data.</text>
</comment>
<dbReference type="InterPro" id="IPR018247">
    <property type="entry name" value="EF_Hand_1_Ca_BS"/>
</dbReference>
<dbReference type="InterPro" id="IPR011992">
    <property type="entry name" value="EF-hand-dom_pair"/>
</dbReference>
<dbReference type="PANTHER" id="PTHR17901">
    <property type="entry name" value="MAGNESIUM-DEPENDENT PHOSPHATASE 1 MDP1"/>
    <property type="match status" value="1"/>
</dbReference>
<organism evidence="4 5">
    <name type="scientific">Triparma verrucosa</name>
    <dbReference type="NCBI Taxonomy" id="1606542"/>
    <lineage>
        <taxon>Eukaryota</taxon>
        <taxon>Sar</taxon>
        <taxon>Stramenopiles</taxon>
        <taxon>Ochrophyta</taxon>
        <taxon>Bolidophyceae</taxon>
        <taxon>Parmales</taxon>
        <taxon>Triparmaceae</taxon>
        <taxon>Triparma</taxon>
    </lineage>
</organism>
<gene>
    <name evidence="4" type="ORF">TrVE_jg4870</name>
</gene>
<feature type="chain" id="PRO_5040731584" description="EF-hand domain-containing protein" evidence="2">
    <location>
        <begin position="25"/>
        <end position="490"/>
    </location>
</feature>
<accession>A0A9W6ZC86</accession>
<dbReference type="InterPro" id="IPR015947">
    <property type="entry name" value="PUA-like_sf"/>
</dbReference>
<dbReference type="SUPFAM" id="SSF88697">
    <property type="entry name" value="PUA domain-like"/>
    <property type="match status" value="1"/>
</dbReference>